<protein>
    <submittedName>
        <fullName evidence="2">Uncharacterized protein</fullName>
    </submittedName>
</protein>
<reference evidence="2" key="1">
    <citation type="journal article" date="2019" name="Sci. Rep.">
        <title>Draft genome of Tanacetum cinerariifolium, the natural source of mosquito coil.</title>
        <authorList>
            <person name="Yamashiro T."/>
            <person name="Shiraishi A."/>
            <person name="Satake H."/>
            <person name="Nakayama K."/>
        </authorList>
    </citation>
    <scope>NUCLEOTIDE SEQUENCE</scope>
</reference>
<proteinExistence type="predicted"/>
<gene>
    <name evidence="2" type="ORF">Tci_015284</name>
</gene>
<comment type="caution">
    <text evidence="2">The sequence shown here is derived from an EMBL/GenBank/DDBJ whole genome shotgun (WGS) entry which is preliminary data.</text>
</comment>
<organism evidence="2">
    <name type="scientific">Tanacetum cinerariifolium</name>
    <name type="common">Dalmatian daisy</name>
    <name type="synonym">Chrysanthemum cinerariifolium</name>
    <dbReference type="NCBI Taxonomy" id="118510"/>
    <lineage>
        <taxon>Eukaryota</taxon>
        <taxon>Viridiplantae</taxon>
        <taxon>Streptophyta</taxon>
        <taxon>Embryophyta</taxon>
        <taxon>Tracheophyta</taxon>
        <taxon>Spermatophyta</taxon>
        <taxon>Magnoliopsida</taxon>
        <taxon>eudicotyledons</taxon>
        <taxon>Gunneridae</taxon>
        <taxon>Pentapetalae</taxon>
        <taxon>asterids</taxon>
        <taxon>campanulids</taxon>
        <taxon>Asterales</taxon>
        <taxon>Asteraceae</taxon>
        <taxon>Asteroideae</taxon>
        <taxon>Anthemideae</taxon>
        <taxon>Anthemidinae</taxon>
        <taxon>Tanacetum</taxon>
    </lineage>
</organism>
<dbReference type="AlphaFoldDB" id="A0A6L2K1V8"/>
<evidence type="ECO:0000313" key="2">
    <source>
        <dbReference type="EMBL" id="GEU43306.1"/>
    </source>
</evidence>
<feature type="compositionally biased region" description="Low complexity" evidence="1">
    <location>
        <begin position="29"/>
        <end position="38"/>
    </location>
</feature>
<sequence length="104" mass="11227">MLYADALIVTGFNVSRKATPKKARKSKKVASPSKKLSPILEEELAKKPKRAKKPTKKSATMPPAGVVIIVTLGVSISKKKEPTKVDRGKGMDIHTDATLFEAAQ</sequence>
<feature type="compositionally biased region" description="Basic residues" evidence="1">
    <location>
        <begin position="18"/>
        <end position="28"/>
    </location>
</feature>
<feature type="compositionally biased region" description="Basic residues" evidence="1">
    <location>
        <begin position="47"/>
        <end position="56"/>
    </location>
</feature>
<evidence type="ECO:0000256" key="1">
    <source>
        <dbReference type="SAM" id="MobiDB-lite"/>
    </source>
</evidence>
<name>A0A6L2K1V8_TANCI</name>
<dbReference type="EMBL" id="BKCJ010001690">
    <property type="protein sequence ID" value="GEU43306.1"/>
    <property type="molecule type" value="Genomic_DNA"/>
</dbReference>
<feature type="region of interest" description="Disordered" evidence="1">
    <location>
        <begin position="18"/>
        <end position="60"/>
    </location>
</feature>
<accession>A0A6L2K1V8</accession>